<sequence>MSFLAKVSALGNDVTQVAAFEIENSITLSQPSQVLLQLAPEDVLSMLRDGNDLVIETASGETLRIVGFYNDMPGGAESELYLTGTNDRLIPVELTTLSDGSVTYVSYYPEGEYSGFEHSREKAGFYAEDAVLPLALGAVGVTGIAAANSSSSSSTPPAVDDDEPVDDSEDDAGDPADPDIPPDGGPTDPEVPGDPDDPDVPGDPDDPDVPGDPDDPDVPGDPDDPDVPGDPDDPDVPGDPDDPDVPGDPDDPDVPGDPDDPDVPGDPDDPDVPGDPDDPDVPGDPDDPDVPGDPDDPTTPPPPTLALVNDTGRAVDGITRDGTIEVANLEEGATWEFSLDGGETWLTGEGNSFVLPEGDYPAGQVRARQTNAEGVTSELGILGSVVIDTTAPASPTLTLANDTGDIDGVTTDGTLLVSNLESGALWEFSLDGGDTWQAGSGDRFILPEGEYAQGQVQIRQTDAAGNVSDVTEFGPVTIDLVIDDPDDPDLPAIPTLTLAEDTGSAIDGITSNGTVLVGGLVEGGTWEISLDGGNSWQTGTGESFELAEGTYAAGQILVRQTDADGNTSGTRTLGAVIIDQTPPNAPTLALANNTGDDDTVTSDGTLLVEGLEPGATWEFSLDGGDTWQAGTGDRFILPEGDYSAGQVQVRQTDAAGNVSEVVSLGPISVDPAIIDPVDPVVIDAPTLTLVEDTGSAIDGITSNGTVEVGGLVEGATWEISLDGGQSWQAGEGVNFVLPEGSYSAGQVLVRQRDANGNVSDPGALGSVVIDTTAPASPTLTLANDTGDIDGVTTDGTLLVSNLEPGALWEFSLDGGNTWQAGSGDRFILPEGEYAQGQVQIRQTDAAGNVSDVTEFGPVTVDLVIDDPDDPDLPAIPTLTLAEDTGSAIDGITSNGTVLVGGLVEGGTWEISLDGGNSWQTGTGESFELAEGTYAAGQVLVRQTDADGNTSGTRTLGAVIIDQTPPNAPILALANNTGDDDSVTSDGTLLVEGLEPGATWAFSLDGGDSWQAGTGDRFILPEGDYSAGQVQVRQTDAAGNVSQIGELGAITIDPGLPLPEEPDTPATPSLSLIEDTSGSEGITSNGSVLVGDLEPGNRWEYSLDNGATWVAGQGDRFVLPEGDYSQGQVQVRQINAAGNTSAAGVLDAVVVDTTAPVTPTTVLENDTGDVDGITSDGTVNVDNLEPGARWQYSLDGGDTWLEGESASFLLQEGVYATRQVLVRQFDTAGNVSGTSNLGAVIVDTTAPDAPLLNLLDDTGGVDGVTANGTVIVGELEPGTAWEYSLDSGATWLRGSGDRFILAEGSYAAGQVQARQIDAAGNVSDVTEFGPVTVDLIVDNPDDPDLPAIPTLALVDDTGELDGITADGTVLVGGLVEGGSWEFSLDGGQTWQAGLGDTFELPEGDYTTGQILVRQTDADGLTSGTRTLGSVIVDTTAPDAPTIEVANDTGDIEGITADGTIVIGNLEPGGYWEVSLDGGQTWQRGVGDRFILPEGDYAGGQVQVRQGDQAGNTSEAMSLDPLTVDLTAPRIPTLQLDSDAAITNDPTVTIGNLEAGAVWEFSLDGGNTWATGSGTSFELPEGEFEDGQVLVRQVDGAGNVSPIASLAPVIIDITPPVTPELSLSGDSVITNDGTVTVDGIEPDATWEYSLNGGATWIAGEGTSFVLPEGEYAAGRILVRQTDTAGNVSAPANLSTVIVDTTPPPAPLLTLASIAGDDGVTADGTVLLGNLDPNARWEVSLDGGQSWQPGSGDRFVLPPGAYDEGQVQARQIDAAGNVSSVTGLGPVTVDLTIEPPTDPQAPATPTLALANDTGDVDNITSDGSVLVSGLVEGGTWEYSLDGGANWLTGQGSGFDLPEGTYPAGQVLVRQTDAAGVTSGTSTLGTVIIDTTAPAAPTITLETDTGELDGVTANGAVRIGNLDPAATWEISLDGGTTWLRGTGERYLLPEGEYAAGDILVRQTDSAGNVSDATPLGAVTVVTQPPQAPTIDLVGGDLTNDGTVTVDGLQPGATWEYSLDGGNTWQTGQNDSFVLPEGNYSAGQVQVRQIDGAGNIGAVSQLDAVTIDLTPPAAPTATLANPSAITNDGTVEVGNLEPGATWEYSLDGGQSWIIGEGSRFVLAEGEYLPNQVQVRQTDGAGNIGKPLALGALVVDTTAPEVPTLALANDTGSIDGVTADGTVRVGNLDPDARWEYSLDNGETWVRGVGESFVLPQGSYGDGQVQARQVDAAGNASAPTALGPVTVELTLDPPADPDAPAAPVISLDGDTGDVDGITNDGLIQVSGLLDGATWQYSLNAGTSWFSGFGTSFNLPEGVYPAGQVLVRQIGPDGRTSATSTLGSLTVDTTPPDAPIATLRNDTGEIDGVTTDGTLLIDNLEAGARWEISLNGGASWQFGTGNRFILPEGRYAAGDIRIRQIDAAGNVSDTSLLSAIEVDNVLPDAPTLELVGGAVNNDGVVLVEGIEEGARWEYSLDGGASWLLGRGTSFTLPEGRYAEGAIQIRQIDGAGNVSAPAQLPDVVIDLTPPAAPTAQLVDASPITNDGTVTIGGLEEGATWEYSLDGGETWQTGTGTSFTLPEGDYAAGSVQVRQTDVAGNTGAPASLGAVVIDTTAPDAPTLSLVNDTGEIGDGVTADGTIDVGNLEPGAFWEYSLDGGDTWQRGLGDRFVLPEGEYVDGQVQVRQTDAAGNVSEPAAFGPIAVDLTITPPVEPEAPATPTLALAEDTGELDNVTSNGLVNVSGLVEGVIWEYSLDGGDSWVAGTGTSFTLDEGTYAGGQVLVRQTENGLTSGTSTLGAVTIDTTAPETPSVALVNDTGALDGITADGTLLIGNLEPGTFWEISLDGGDTWQAGTGDRFILPQASYEAGAIVVRQTDGAGNVSDSGSAGAISVITTPPAAPTVTLGGEAPFTNDATVEVDGIADGATWEYTLDGGDTWLPGTGTSFELPEAEYLAGDIQVRQIDGAGNVSSPALVGAVVIDQTPPAAPTITPADDSPITNDGTVTIGGLEEGATWEYSLDGGDTWQTGTGTSFILPEGDYTAGDVQVRQIDRAGNIGDPVELGAVVIDITPPAAPTIASLGDSPITNDGAIEVTDLEPDATWEYSLDGGETWQTGTGTSFTLPEGDYAAGSVQVRQTDAAGNTGAPASLGAVVIDTTAPDAPTLNLVNDTGEIGDGVTADGTIDVGNLEPGASWEYSLDGGDTWQRGLGDRFVLPEGDYLDGQVQVRQTDAAGNVSEPAAFGPIAVDLTITPPLEPEAPATPTLALAEDTGELANVTSNGLVNVSGLVEGATWEYSLDGGDSWVAGTGTSFTLDEGTYAGGQVLVRQTENGLTSGTSTLGAVTIDTTAPDAPTVALVNDTGALDGITADGTLLIGNLEPGAFWEISLDGGDTWQAGTGDRFILPQGSYEAGAIVVRQTDGAGNVSDSGSAGAISVITTPPAAPTVTLGGEAPFTSDATVEVDGIADGATWEYTLDGGATWLPGTGTTFELPEAEYLAGDIQVRQIDGAGNVSSPALVGAVVVDLTPPAAPVIDLVDDSPITNNGTVTIGGLEDGATWEYSLDGGESWQTGTGTSFTLPEGDYAAGSVQVRQTDVAGNTGAPASLGAVVIDTTAPDTPTLSLVNDTGEIGDGVTADGTIDVGNLEPDASWEYSLDGGDTWQRGLGDRFVLPEGDYLDGQVQVRQTDAAGNVSEPAAFGPISVDLTITPPVEPEAPATPTLALAEDTGELDNVTSNGLVNVSGLVEGATWEYSLDGGDSWIAGTGTSFTLDEGTYAGGQVLVRQTENGLTSGTSTLGAVTIDTTAPETPSVALVNDTGALDGITTDGTLLVGNLEPGAFWEISLDGGDTWQAGTGDRFILPQGSYETGAIVVRQTDGAGNVSESATAGAISVITTPPAAPTVTLGGEAPFTNDATVEVDGIADGATWEYTLDGGDTWLPGTGTTFELPEAEYLAGDIQVRQIDGAGNVSASALVGAVVVDLTPPAAPVIDLVDDSPITNDGTVTIGGLEEGATWEYSLDGGESWQTGTGVSFTLPEGDYTTGDVQVRQIDRAGNIGDPVELGAVVIDTTPPAMPLATLALDGDIINDGTVSVAGLEPEAIWEVSLDGGTTWQVGEGDGFTLPDGSYAQNAIQVRQVDAAGNQSPIATLGPVVIDTVAPAAPELSLVSDTGDIGDGVTADGTIDVGNLEPDASWEYSLDGGDTWQAGTGDRFVLPEGTYAAGDVQVRQFDAAGNESPITEFGAITVDLTIDPPVEPEAPPAPLLTLEEDTGALDGVTANGTVNVGNLVDGGSWEYSLDGGDTWVDGAGASFVLPENAYSAGEVQVRQTSADGLTSATRVLPAVTVDTTAPDAPVLTLVSDTGEVEGVTADGTVRVEGLEENASWEYSLDGGTTWQAGTGSSFVLPEGDYATGQVQVRQIDGAGNTSGSGELAPVTVDTTSPGGEGGTDAPYIVLPELLRGYINAEAAEGGIELGVMLTSGTQAGDTLTLSLAGTDDVVEFDYTVTSDDVDAGMMVVALGDGNSDGRYTVSARITDGAGNASSVSNAIDFVLDTIPPNATTTQIVLDPITGDNVVNFAESVQSVVITGRVIGEFRANDTLNITVNDGEYTTNVGANGTFSVSVLGSLLASATPPVVAFELLATDEAGNVGVIEADYEFEVNLEIPIITIDPLTGDNVINGQNIAGGLVVTGTVEGAPAGATVTLSIAGATFEGRVVDGAWSARVPAAYLEDVANGTFELVATVANEVGNVGQSAPVEVLLDTVRPTAAITISDTLIGSGEVALVTFTFSEAVTDFTLGDIQVAGGTLANLATDNGLVWTADFQPAASGQASITLPGGSYTDVAGNPGNGASLGGITVDLDPPSLTSISFAVGGRPLTSAETTEVTFTFSEAVTGLALNDFAVTGGRLYNLTSVNGGATWTATFKPDGLASSASITLANGSYTDLAGNPGTGGVSPILAITILQPVLMIDAADDGWINGVEANGAEVQVGFGGLPVSQGDVVTLNVLARAGGGLAVGTNIATVSYVLTQTDVANGYATFALDIGPEYTFQPAGAQVQIGGSALSQEVDFVIDTVPPGRAVTGNVEVAGNGIVLDTVLNPGEGIRLRIEDNEDTVRLLDTRNYPGLVTQNASGQYVLNLFALALNLQELLGDDLGDLLDLRSLDLQLSTYDRAGNEGEIVTLNDLNILGPVVSLLDFTGSLVGVTDPGASVAVSVRLAGVTQTITVGADANGAFEVDLLADPRLSFSLNDLLQASVTAVATDAQGNRTFSPVTANLVELLPVPLSTLDLSPITNLVVGGAGVVGALSNVVLPQGSTLAASLEVGGLTSVNVPVTAGPGGALTVNLGAALNSAVTSLNLLGGVTGLLTGRGTVLTLEYTSPEGVVGTTEVTLLGSSLASLTFGNVRETTINGTPDADVLIAGAGQSVQALGGNDLIVLRSDAFVSIDGGAGLNTLLVEGRQNLDLADFGRMSNIQRVNLGNTGSTLTLNAETANALAGDSGTLQILGGATNSLNISGAAVLGSTTVIDGVTYRQVELGDTTLLINQGIALDFVPTINQTAGYIISGGGEAGVAVAVQVGTTTYNTRVDADGEWRLVLNQPAAAGSQIRAVVGGDATETVSVPVSVAPPTGLQIRTPPLLGLLQSFLEGSAVGAQTVRLDVYQDDLFTSLRSTTINVNSNGSFSVGTSVLSNLLNSATGLLVGNQGVNVGFTAERSNGSHSTTEVVHFGTAESVFANPLTAITNTLGGVIGGVLGSTSPLPVSNSFYDGSDRAEIVQGSARNQIFNTDDGNDVVISTGGQDVINTGSGDDVIVLRHTQFASIDGGDGFDIVALGAGINLNLTSTLGDIRNVERISLGKANGTNTLRLARQDLIELTDSDNVLQVTGDGQDRVELAGGSWARTGTAQTIGGVVFNEYVNQDGVLFVEQGINVVEVA</sequence>
<evidence type="ECO:0000313" key="2">
    <source>
        <dbReference type="Proteomes" id="UP001319846"/>
    </source>
</evidence>
<protein>
    <submittedName>
        <fullName evidence="1">Ig-like domain-containing protein</fullName>
    </submittedName>
</protein>
<gene>
    <name evidence="1" type="ORF">HW452_03200</name>
</gene>
<evidence type="ECO:0000313" key="1">
    <source>
        <dbReference type="EMBL" id="MBZ5486524.1"/>
    </source>
</evidence>
<accession>A0ACC5VRH9</accession>
<comment type="caution">
    <text evidence="1">The sequence shown here is derived from an EMBL/GenBank/DDBJ whole genome shotgun (WGS) entry which is preliminary data.</text>
</comment>
<name>A0ACC5VRH9_9GAMM</name>
<dbReference type="EMBL" id="JABYQT010000002">
    <property type="protein sequence ID" value="MBZ5486524.1"/>
    <property type="molecule type" value="Genomic_DNA"/>
</dbReference>
<proteinExistence type="predicted"/>
<reference evidence="1" key="1">
    <citation type="submission" date="2020-06" db="EMBL/GenBank/DDBJ databases">
        <title>Whole Genome Sequence of Halomonas aquamarina MB598.</title>
        <authorList>
            <person name="Pervaiz M."/>
            <person name="Fariq A."/>
            <person name="Yasmin A."/>
            <person name="Welch M."/>
        </authorList>
    </citation>
    <scope>NUCLEOTIDE SEQUENCE</scope>
    <source>
        <strain evidence="1">MB598</strain>
    </source>
</reference>
<organism evidence="1 2">
    <name type="scientific">Vreelandella aquamarina</name>
    <dbReference type="NCBI Taxonomy" id="77097"/>
    <lineage>
        <taxon>Bacteria</taxon>
        <taxon>Pseudomonadati</taxon>
        <taxon>Pseudomonadota</taxon>
        <taxon>Gammaproteobacteria</taxon>
        <taxon>Oceanospirillales</taxon>
        <taxon>Halomonadaceae</taxon>
        <taxon>Vreelandella</taxon>
    </lineage>
</organism>
<dbReference type="Proteomes" id="UP001319846">
    <property type="component" value="Unassembled WGS sequence"/>
</dbReference>
<keyword evidence="2" id="KW-1185">Reference proteome</keyword>